<comment type="caution">
    <text evidence="6">The sequence shown here is derived from an EMBL/GenBank/DDBJ whole genome shotgun (WGS) entry which is preliminary data.</text>
</comment>
<organism evidence="6 7">
    <name type="scientific">Nocardioides astragali</name>
    <dbReference type="NCBI Taxonomy" id="1776736"/>
    <lineage>
        <taxon>Bacteria</taxon>
        <taxon>Bacillati</taxon>
        <taxon>Actinomycetota</taxon>
        <taxon>Actinomycetes</taxon>
        <taxon>Propionibacteriales</taxon>
        <taxon>Nocardioidaceae</taxon>
        <taxon>Nocardioides</taxon>
    </lineage>
</organism>
<protein>
    <submittedName>
        <fullName evidence="6">GAF and ANTAR domain-containing protein</fullName>
    </submittedName>
</protein>
<dbReference type="Proteomes" id="UP001596524">
    <property type="component" value="Unassembled WGS sequence"/>
</dbReference>
<keyword evidence="3" id="KW-0805">Transcription regulation</keyword>
<evidence type="ECO:0000313" key="7">
    <source>
        <dbReference type="Proteomes" id="UP001596524"/>
    </source>
</evidence>
<evidence type="ECO:0000256" key="2">
    <source>
        <dbReference type="ARBA" id="ARBA00022777"/>
    </source>
</evidence>
<dbReference type="InterPro" id="IPR012074">
    <property type="entry name" value="GAF_ANTAR"/>
</dbReference>
<proteinExistence type="predicted"/>
<dbReference type="Gene3D" id="3.30.450.40">
    <property type="match status" value="1"/>
</dbReference>
<evidence type="ECO:0000259" key="5">
    <source>
        <dbReference type="PROSITE" id="PS50921"/>
    </source>
</evidence>
<dbReference type="PIRSF" id="PIRSF036625">
    <property type="entry name" value="GAF_ANTAR"/>
    <property type="match status" value="1"/>
</dbReference>
<feature type="domain" description="ANTAR" evidence="5">
    <location>
        <begin position="169"/>
        <end position="230"/>
    </location>
</feature>
<dbReference type="SMART" id="SM01012">
    <property type="entry name" value="ANTAR"/>
    <property type="match status" value="1"/>
</dbReference>
<evidence type="ECO:0000256" key="1">
    <source>
        <dbReference type="ARBA" id="ARBA00022679"/>
    </source>
</evidence>
<evidence type="ECO:0000313" key="6">
    <source>
        <dbReference type="EMBL" id="MFC7362488.1"/>
    </source>
</evidence>
<keyword evidence="2" id="KW-0418">Kinase</keyword>
<accession>A0ABW2NA06</accession>
<dbReference type="EMBL" id="JBHTCH010000025">
    <property type="protein sequence ID" value="MFC7362488.1"/>
    <property type="molecule type" value="Genomic_DNA"/>
</dbReference>
<keyword evidence="7" id="KW-1185">Reference proteome</keyword>
<keyword evidence="4" id="KW-0804">Transcription</keyword>
<dbReference type="InterPro" id="IPR036388">
    <property type="entry name" value="WH-like_DNA-bd_sf"/>
</dbReference>
<dbReference type="InterPro" id="IPR005561">
    <property type="entry name" value="ANTAR"/>
</dbReference>
<dbReference type="SUPFAM" id="SSF52172">
    <property type="entry name" value="CheY-like"/>
    <property type="match status" value="1"/>
</dbReference>
<dbReference type="Gene3D" id="1.10.10.10">
    <property type="entry name" value="Winged helix-like DNA-binding domain superfamily/Winged helix DNA-binding domain"/>
    <property type="match status" value="1"/>
</dbReference>
<sequence length="245" mass="26821">MTTIASDRLAEVLVEVADTLVDEFDLIDFLQRVTTHASDLVAARICGLMLADHRGRLQLMAASEERAEMLELFQVQADEGPCQDCFRDGEPVIVTDLRTTQDRWPQFAPHAVAAGFRSVHAFPMRLRGQVIGALNMFGSDAGQMEDADVRVVQALADIATIGLLQERAITRAELLTEQLQAALNSRIVIEQAKGVLAQLHGESPDEAFARLRAYCRSRGLGLGKVAYTVTTDPLSLPDLTRPAHS</sequence>
<dbReference type="InterPro" id="IPR029016">
    <property type="entry name" value="GAF-like_dom_sf"/>
</dbReference>
<gene>
    <name evidence="6" type="ORF">ACFQO6_19620</name>
</gene>
<name>A0ABW2NA06_9ACTN</name>
<dbReference type="PROSITE" id="PS50921">
    <property type="entry name" value="ANTAR"/>
    <property type="match status" value="1"/>
</dbReference>
<dbReference type="SUPFAM" id="SSF55781">
    <property type="entry name" value="GAF domain-like"/>
    <property type="match status" value="1"/>
</dbReference>
<dbReference type="Pfam" id="PF13185">
    <property type="entry name" value="GAF_2"/>
    <property type="match status" value="1"/>
</dbReference>
<evidence type="ECO:0000256" key="4">
    <source>
        <dbReference type="ARBA" id="ARBA00023163"/>
    </source>
</evidence>
<dbReference type="SMART" id="SM00065">
    <property type="entry name" value="GAF"/>
    <property type="match status" value="1"/>
</dbReference>
<dbReference type="InterPro" id="IPR011006">
    <property type="entry name" value="CheY-like_superfamily"/>
</dbReference>
<reference evidence="7" key="1">
    <citation type="journal article" date="2019" name="Int. J. Syst. Evol. Microbiol.">
        <title>The Global Catalogue of Microorganisms (GCM) 10K type strain sequencing project: providing services to taxonomists for standard genome sequencing and annotation.</title>
        <authorList>
            <consortium name="The Broad Institute Genomics Platform"/>
            <consortium name="The Broad Institute Genome Sequencing Center for Infectious Disease"/>
            <person name="Wu L."/>
            <person name="Ma J."/>
        </authorList>
    </citation>
    <scope>NUCLEOTIDE SEQUENCE [LARGE SCALE GENOMIC DNA]</scope>
    <source>
        <strain evidence="7">FCH27</strain>
    </source>
</reference>
<keyword evidence="1" id="KW-0808">Transferase</keyword>
<dbReference type="InterPro" id="IPR003018">
    <property type="entry name" value="GAF"/>
</dbReference>
<dbReference type="RefSeq" id="WP_255889088.1">
    <property type="nucleotide sequence ID" value="NZ_JAFMZM010000001.1"/>
</dbReference>
<evidence type="ECO:0000256" key="3">
    <source>
        <dbReference type="ARBA" id="ARBA00023015"/>
    </source>
</evidence>
<dbReference type="Pfam" id="PF03861">
    <property type="entry name" value="ANTAR"/>
    <property type="match status" value="1"/>
</dbReference>